<gene>
    <name evidence="1" type="ORF">DIR46_09990</name>
</gene>
<evidence type="ECO:0000313" key="1">
    <source>
        <dbReference type="EMBL" id="AWL04737.1"/>
    </source>
</evidence>
<dbReference type="EMBL" id="CP029343">
    <property type="protein sequence ID" value="AWL04737.1"/>
    <property type="molecule type" value="Genomic_DNA"/>
</dbReference>
<dbReference type="Proteomes" id="UP000245820">
    <property type="component" value="Chromosome"/>
</dbReference>
<accession>A0A2S2DHB8</accession>
<sequence length="60" mass="6595">MANRFRSQGAPSAQAVAALQWVRDEIRYVRVAIGENSHCYQRAAARGVFDAAYARPARSG</sequence>
<evidence type="ECO:0000313" key="2">
    <source>
        <dbReference type="Proteomes" id="UP000245820"/>
    </source>
</evidence>
<dbReference type="KEGG" id="mtim:DIR46_09990"/>
<dbReference type="AlphaFoldDB" id="A0A2S2DHB8"/>
<proteinExistence type="predicted"/>
<organism evidence="1 2">
    <name type="scientific">Massilia oculi</name>
    <dbReference type="NCBI Taxonomy" id="945844"/>
    <lineage>
        <taxon>Bacteria</taxon>
        <taxon>Pseudomonadati</taxon>
        <taxon>Pseudomonadota</taxon>
        <taxon>Betaproteobacteria</taxon>
        <taxon>Burkholderiales</taxon>
        <taxon>Oxalobacteraceae</taxon>
        <taxon>Telluria group</taxon>
        <taxon>Massilia</taxon>
    </lineage>
</organism>
<reference evidence="1 2" key="1">
    <citation type="submission" date="2018-05" db="EMBL/GenBank/DDBJ databases">
        <title>Complete genome sequence of Massilia oculi sp. nov. CCUG 43427T (=DSM 26321T), the type strain of M. oculi, and comparison with genome sequences of other Massilia strains.</title>
        <authorList>
            <person name="Zhu B."/>
        </authorList>
    </citation>
    <scope>NUCLEOTIDE SEQUENCE [LARGE SCALE GENOMIC DNA]</scope>
    <source>
        <strain evidence="1 2">CCUG 43427</strain>
    </source>
</reference>
<protein>
    <submittedName>
        <fullName evidence="1">Uncharacterized protein</fullName>
    </submittedName>
</protein>
<keyword evidence="2" id="KW-1185">Reference proteome</keyword>
<dbReference type="OrthoDB" id="8595007at2"/>
<name>A0A2S2DHB8_9BURK</name>